<dbReference type="SUPFAM" id="SSF53474">
    <property type="entry name" value="alpha/beta-Hydrolases"/>
    <property type="match status" value="1"/>
</dbReference>
<organism evidence="3 4">
    <name type="scientific">Amycolatopsis albispora</name>
    <dbReference type="NCBI Taxonomy" id="1804986"/>
    <lineage>
        <taxon>Bacteria</taxon>
        <taxon>Bacillati</taxon>
        <taxon>Actinomycetota</taxon>
        <taxon>Actinomycetes</taxon>
        <taxon>Pseudonocardiales</taxon>
        <taxon>Pseudonocardiaceae</taxon>
        <taxon>Amycolatopsis</taxon>
    </lineage>
</organism>
<dbReference type="InterPro" id="IPR000073">
    <property type="entry name" value="AB_hydrolase_1"/>
</dbReference>
<accession>A0A344KZ85</accession>
<dbReference type="Gene3D" id="3.40.50.1820">
    <property type="entry name" value="alpha/beta hydrolase"/>
    <property type="match status" value="1"/>
</dbReference>
<dbReference type="InterPro" id="IPR029058">
    <property type="entry name" value="AB_hydrolase_fold"/>
</dbReference>
<dbReference type="OrthoDB" id="5524362at2"/>
<reference evidence="3 4" key="1">
    <citation type="submission" date="2016-04" db="EMBL/GenBank/DDBJ databases">
        <title>Complete genome sequence and analysis of deep-sea sediment isolate, Amycolatopsis sp. WP1.</title>
        <authorList>
            <person name="Wang H."/>
            <person name="Chen S."/>
            <person name="Wu Q."/>
        </authorList>
    </citation>
    <scope>NUCLEOTIDE SEQUENCE [LARGE SCALE GENOMIC DNA]</scope>
    <source>
        <strain evidence="3 4">WP1</strain>
    </source>
</reference>
<evidence type="ECO:0000256" key="1">
    <source>
        <dbReference type="SAM" id="SignalP"/>
    </source>
</evidence>
<feature type="domain" description="AB hydrolase-1" evidence="2">
    <location>
        <begin position="69"/>
        <end position="329"/>
    </location>
</feature>
<dbReference type="Proteomes" id="UP000250434">
    <property type="component" value="Chromosome"/>
</dbReference>
<keyword evidence="3" id="KW-0378">Hydrolase</keyword>
<feature type="chain" id="PRO_5016732142" evidence="1">
    <location>
        <begin position="27"/>
        <end position="356"/>
    </location>
</feature>
<name>A0A344KZ85_9PSEU</name>
<dbReference type="PANTHER" id="PTHR42886">
    <property type="entry name" value="RE40534P-RELATED"/>
    <property type="match status" value="1"/>
</dbReference>
<keyword evidence="4" id="KW-1185">Reference proteome</keyword>
<feature type="signal peptide" evidence="1">
    <location>
        <begin position="1"/>
        <end position="26"/>
    </location>
</feature>
<dbReference type="KEGG" id="aab:A4R43_00090"/>
<evidence type="ECO:0000313" key="4">
    <source>
        <dbReference type="Proteomes" id="UP000250434"/>
    </source>
</evidence>
<dbReference type="GO" id="GO:0016787">
    <property type="term" value="F:hydrolase activity"/>
    <property type="evidence" value="ECO:0007669"/>
    <property type="project" value="UniProtKB-KW"/>
</dbReference>
<dbReference type="AlphaFoldDB" id="A0A344KZ85"/>
<sequence>MRTPAKLTASLLACCALLGSATVPTAAGQQAHPVSCSDTDLPVSGPDGPTTVHGRFCLPAGTTPRAVQLLVHGGTYNSAYWDIPHEPDRNSYQRDMAAHGYATFAMDQLGAGRSGQSASPWLLLPAAAKAVHEVVGHLRAGHVGGLAFEKVVLAGHSVGSGVVAAEAATYHDVDGVILSGITHLPAVPVLALGVLFGLRPAFTEPRFLGSDLLYFTTNPGSREWLFYHRENADPAVIAADEATKDQVSVPGMGTVAVFGIVFPVTAAIDVPVFQPVGEKDVLFCGVLALRDCSSAEKLHAQEAPYYREAAKLSTYVLPGAGHSLALHRNAADYREATRSWLRGTLGLAPEGYHPIG</sequence>
<protein>
    <submittedName>
        <fullName evidence="3">Alpha/beta hydrolase</fullName>
    </submittedName>
</protein>
<dbReference type="RefSeq" id="WP_113690397.1">
    <property type="nucleotide sequence ID" value="NZ_CP015163.1"/>
</dbReference>
<evidence type="ECO:0000259" key="2">
    <source>
        <dbReference type="Pfam" id="PF12697"/>
    </source>
</evidence>
<gene>
    <name evidence="3" type="ORF">A4R43_00090</name>
</gene>
<dbReference type="Pfam" id="PF12697">
    <property type="entry name" value="Abhydrolase_6"/>
    <property type="match status" value="1"/>
</dbReference>
<keyword evidence="1" id="KW-0732">Signal</keyword>
<evidence type="ECO:0000313" key="3">
    <source>
        <dbReference type="EMBL" id="AXB41109.1"/>
    </source>
</evidence>
<dbReference type="EMBL" id="CP015163">
    <property type="protein sequence ID" value="AXB41109.1"/>
    <property type="molecule type" value="Genomic_DNA"/>
</dbReference>
<dbReference type="PANTHER" id="PTHR42886:SF29">
    <property type="entry name" value="PUMMELIG, ISOFORM A"/>
    <property type="match status" value="1"/>
</dbReference>
<proteinExistence type="predicted"/>